<dbReference type="AlphaFoldDB" id="A0A3D9RK56"/>
<keyword evidence="2" id="KW-0378">Hydrolase</keyword>
<evidence type="ECO:0000313" key="3">
    <source>
        <dbReference type="Proteomes" id="UP000256429"/>
    </source>
</evidence>
<sequence length="501" mass="56168">MKDFFKTLGILVISLLVNCTEDTVDLVGLGTITGRVVEAKSFEPIENAKITLSPSNNAVFSDSDGYFTLQNIEVGDYSISAKKDSYLTGFEAATVTADVEVNVIFELDNETALNRPPSSPTLSSPLDGSENLELSVELIWSSIDPEEDPISFRLEIKNDLNNDIIKIENIIDTTYVVSDLKYGIKYFWQIAATDDINEEVLSSVSSFKTKVNPENRYFYVKNSSNNNHIIYSSNFDEIEAMPINEVQLTSEAQNSWRPRKNQAANIIAFLRTINNETHLFTMNQDGSNVKQVTSAVSVSGYNFNEIDYSWSSNGDRLIYPHYDKLYLINKDGSGLQQIYKTIDGSFITECDWSNDESIIAIKTNDITGFNVSIYTIDLAGNILDTILSDVKGAAGGLNISINNKLLLYTYDISEYENSDNRQLDTYVFLYEFETEIASIISTGKQPGTLDLDPRFSPNEAEIIFVNTSNDGISTKTIYSLKIDGSEERKQLFYDAIMPDWE</sequence>
<gene>
    <name evidence="2" type="ORF">BX611_1903</name>
</gene>
<comment type="caution">
    <text evidence="2">The sequence shown here is derived from an EMBL/GenBank/DDBJ whole genome shotgun (WGS) entry which is preliminary data.</text>
</comment>
<evidence type="ECO:0000313" key="2">
    <source>
        <dbReference type="EMBL" id="REE80263.1"/>
    </source>
</evidence>
<dbReference type="EMBL" id="QTTQ01000011">
    <property type="protein sequence ID" value="REE80263.1"/>
    <property type="molecule type" value="Genomic_DNA"/>
</dbReference>
<dbReference type="Gene3D" id="2.120.10.30">
    <property type="entry name" value="TolB, C-terminal domain"/>
    <property type="match status" value="1"/>
</dbReference>
<evidence type="ECO:0000259" key="1">
    <source>
        <dbReference type="PROSITE" id="PS50853"/>
    </source>
</evidence>
<dbReference type="SUPFAM" id="SSF69304">
    <property type="entry name" value="Tricorn protease N-terminal domain"/>
    <property type="match status" value="1"/>
</dbReference>
<proteinExistence type="predicted"/>
<dbReference type="Gene3D" id="2.60.40.10">
    <property type="entry name" value="Immunoglobulins"/>
    <property type="match status" value="1"/>
</dbReference>
<accession>A0A3D9RK56</accession>
<dbReference type="InterPro" id="IPR036116">
    <property type="entry name" value="FN3_sf"/>
</dbReference>
<feature type="domain" description="Fibronectin type-III" evidence="1">
    <location>
        <begin position="116"/>
        <end position="212"/>
    </location>
</feature>
<dbReference type="GO" id="GO:0004180">
    <property type="term" value="F:carboxypeptidase activity"/>
    <property type="evidence" value="ECO:0007669"/>
    <property type="project" value="UniProtKB-KW"/>
</dbReference>
<dbReference type="OrthoDB" id="9815657at2"/>
<dbReference type="PROSITE" id="PS50853">
    <property type="entry name" value="FN3"/>
    <property type="match status" value="1"/>
</dbReference>
<dbReference type="Pfam" id="PF13620">
    <property type="entry name" value="CarboxypepD_reg"/>
    <property type="match status" value="1"/>
</dbReference>
<keyword evidence="2" id="KW-0645">Protease</keyword>
<dbReference type="Gene3D" id="2.60.40.1120">
    <property type="entry name" value="Carboxypeptidase-like, regulatory domain"/>
    <property type="match status" value="1"/>
</dbReference>
<dbReference type="InterPro" id="IPR003961">
    <property type="entry name" value="FN3_dom"/>
</dbReference>
<keyword evidence="2" id="KW-0121">Carboxypeptidase</keyword>
<organism evidence="2 3">
    <name type="scientific">Lutibacter oceani</name>
    <dbReference type="NCBI Taxonomy" id="1853311"/>
    <lineage>
        <taxon>Bacteria</taxon>
        <taxon>Pseudomonadati</taxon>
        <taxon>Bacteroidota</taxon>
        <taxon>Flavobacteriia</taxon>
        <taxon>Flavobacteriales</taxon>
        <taxon>Flavobacteriaceae</taxon>
        <taxon>Lutibacter</taxon>
    </lineage>
</organism>
<name>A0A3D9RK56_9FLAO</name>
<dbReference type="InterPro" id="IPR011042">
    <property type="entry name" value="6-blade_b-propeller_TolB-like"/>
</dbReference>
<dbReference type="SUPFAM" id="SSF49464">
    <property type="entry name" value="Carboxypeptidase regulatory domain-like"/>
    <property type="match status" value="1"/>
</dbReference>
<dbReference type="InterPro" id="IPR008969">
    <property type="entry name" value="CarboxyPept-like_regulatory"/>
</dbReference>
<reference evidence="2 3" key="1">
    <citation type="submission" date="2018-08" db="EMBL/GenBank/DDBJ databases">
        <title>Genomic Encyclopedia of Type Strains, Phase III (KMG-III): the genomes of soil and plant-associated and newly described type strains.</title>
        <authorList>
            <person name="Whitman W."/>
        </authorList>
    </citation>
    <scope>NUCLEOTIDE SEQUENCE [LARGE SCALE GENOMIC DNA]</scope>
    <source>
        <strain evidence="2 3">325-5</strain>
    </source>
</reference>
<dbReference type="InterPro" id="IPR013783">
    <property type="entry name" value="Ig-like_fold"/>
</dbReference>
<protein>
    <submittedName>
        <fullName evidence="2">Carboxypeptidase family protein</fullName>
    </submittedName>
</protein>
<dbReference type="RefSeq" id="WP_115880554.1">
    <property type="nucleotide sequence ID" value="NZ_QTTQ01000011.1"/>
</dbReference>
<dbReference type="SUPFAM" id="SSF49265">
    <property type="entry name" value="Fibronectin type III"/>
    <property type="match status" value="1"/>
</dbReference>
<dbReference type="Proteomes" id="UP000256429">
    <property type="component" value="Unassembled WGS sequence"/>
</dbReference>
<keyword evidence="3" id="KW-1185">Reference proteome</keyword>